<feature type="transmembrane region" description="Helical" evidence="1">
    <location>
        <begin position="66"/>
        <end position="88"/>
    </location>
</feature>
<evidence type="ECO:0000256" key="1">
    <source>
        <dbReference type="SAM" id="Phobius"/>
    </source>
</evidence>
<sequence length="181" mass="21993">MEKNNDDDKILDIKIKSIEFNESELKEQMLSLDKKRDRVWIMLTLFSSFVFIQLKKHDLNIIFNSFFNILFLILTIFYFVNIIIIFLYTYKYEQVENSPCLSKDQIFPEISKNKDILIFKDKFKSLSYFKRFTINLKYEIADDKIKRNNTKSAYIKIMQKIVFFHFFLSLTIIFIGEFYVR</sequence>
<organism evidence="2 3">
    <name type="scientific">Spirobacillus cienkowskii</name>
    <dbReference type="NCBI Taxonomy" id="495820"/>
    <lineage>
        <taxon>Bacteria</taxon>
        <taxon>Pseudomonadati</taxon>
        <taxon>Bdellovibrionota</taxon>
        <taxon>Oligoflexia</taxon>
        <taxon>Silvanigrellales</taxon>
        <taxon>Spirobacillus</taxon>
    </lineage>
</organism>
<keyword evidence="3" id="KW-1185">Reference proteome</keyword>
<dbReference type="Proteomes" id="UP000253934">
    <property type="component" value="Unassembled WGS sequence"/>
</dbReference>
<dbReference type="EMBL" id="QOVW01000001">
    <property type="protein sequence ID" value="RDB37387.1"/>
    <property type="molecule type" value="Genomic_DNA"/>
</dbReference>
<accession>A0A369KX42</accession>
<reference evidence="2" key="1">
    <citation type="submission" date="2018-04" db="EMBL/GenBank/DDBJ databases">
        <title>Draft genome sequence of the Candidatus Spirobacillus cienkowskii, a pathogen of freshwater Daphnia species, reconstructed from hemolymph metagenomic reads.</title>
        <authorList>
            <person name="Bresciani L."/>
            <person name="Lemos L.N."/>
            <person name="Wale N."/>
            <person name="Lin J.Y."/>
            <person name="Fernandes G.R."/>
            <person name="Duffy M.A."/>
            <person name="Rodrigues J.M."/>
        </authorList>
    </citation>
    <scope>NUCLEOTIDE SEQUENCE [LARGE SCALE GENOMIC DNA]</scope>
    <source>
        <strain evidence="2">Binning01</strain>
    </source>
</reference>
<proteinExistence type="predicted"/>
<keyword evidence="1" id="KW-1133">Transmembrane helix</keyword>
<feature type="transmembrane region" description="Helical" evidence="1">
    <location>
        <begin position="38"/>
        <end position="54"/>
    </location>
</feature>
<evidence type="ECO:0000313" key="2">
    <source>
        <dbReference type="EMBL" id="RDB37387.1"/>
    </source>
</evidence>
<protein>
    <submittedName>
        <fullName evidence="2">Uncharacterized protein</fullName>
    </submittedName>
</protein>
<gene>
    <name evidence="2" type="ORF">DCC88_00230</name>
</gene>
<comment type="caution">
    <text evidence="2">The sequence shown here is derived from an EMBL/GenBank/DDBJ whole genome shotgun (WGS) entry which is preliminary data.</text>
</comment>
<evidence type="ECO:0000313" key="3">
    <source>
        <dbReference type="Proteomes" id="UP000253934"/>
    </source>
</evidence>
<dbReference type="AlphaFoldDB" id="A0A369KX42"/>
<feature type="transmembrane region" description="Helical" evidence="1">
    <location>
        <begin position="161"/>
        <end position="180"/>
    </location>
</feature>
<keyword evidence="1" id="KW-0472">Membrane</keyword>
<keyword evidence="1" id="KW-0812">Transmembrane</keyword>
<name>A0A369KX42_9BACT</name>